<evidence type="ECO:0000259" key="1">
    <source>
        <dbReference type="SMART" id="SM00849"/>
    </source>
</evidence>
<dbReference type="RefSeq" id="WP_075138564.1">
    <property type="nucleotide sequence ID" value="NZ_MSIF01000047.1"/>
</dbReference>
<dbReference type="Gene3D" id="3.60.15.10">
    <property type="entry name" value="Ribonuclease Z/Hydroxyacylglutathione hydrolase-like"/>
    <property type="match status" value="1"/>
</dbReference>
<keyword evidence="2" id="KW-0378">Hydrolase</keyword>
<dbReference type="SUPFAM" id="SSF56281">
    <property type="entry name" value="Metallo-hydrolase/oxidoreductase"/>
    <property type="match status" value="1"/>
</dbReference>
<organism evidence="2 3">
    <name type="scientific">Actinophytocola xinjiangensis</name>
    <dbReference type="NCBI Taxonomy" id="485602"/>
    <lineage>
        <taxon>Bacteria</taxon>
        <taxon>Bacillati</taxon>
        <taxon>Actinomycetota</taxon>
        <taxon>Actinomycetes</taxon>
        <taxon>Pseudonocardiales</taxon>
        <taxon>Pseudonocardiaceae</taxon>
    </lineage>
</organism>
<reference evidence="2 3" key="1">
    <citation type="submission" date="2016-12" db="EMBL/GenBank/DDBJ databases">
        <title>The draft genome sequence of Actinophytocola xinjiangensis.</title>
        <authorList>
            <person name="Wang W."/>
            <person name="Yuan L."/>
        </authorList>
    </citation>
    <scope>NUCLEOTIDE SEQUENCE [LARGE SCALE GENOMIC DNA]</scope>
    <source>
        <strain evidence="2 3">CGMCC 4.4663</strain>
    </source>
</reference>
<name>A0A7Z0WCS2_9PSEU</name>
<keyword evidence="3" id="KW-1185">Reference proteome</keyword>
<accession>A0A7Z0WCS2</accession>
<evidence type="ECO:0000313" key="3">
    <source>
        <dbReference type="Proteomes" id="UP000185696"/>
    </source>
</evidence>
<dbReference type="PANTHER" id="PTHR42951:SF4">
    <property type="entry name" value="ACYL-COENZYME A THIOESTERASE MBLAC2"/>
    <property type="match status" value="1"/>
</dbReference>
<dbReference type="EMBL" id="MSIF01000047">
    <property type="protein sequence ID" value="OLF04363.1"/>
    <property type="molecule type" value="Genomic_DNA"/>
</dbReference>
<dbReference type="SMART" id="SM00849">
    <property type="entry name" value="Lactamase_B"/>
    <property type="match status" value="1"/>
</dbReference>
<protein>
    <submittedName>
        <fullName evidence="2">MBL fold metallo-hydrolase</fullName>
    </submittedName>
</protein>
<dbReference type="OrthoDB" id="420651at2"/>
<evidence type="ECO:0000313" key="2">
    <source>
        <dbReference type="EMBL" id="OLF04363.1"/>
    </source>
</evidence>
<comment type="caution">
    <text evidence="2">The sequence shown here is derived from an EMBL/GenBank/DDBJ whole genome shotgun (WGS) entry which is preliminary data.</text>
</comment>
<dbReference type="Proteomes" id="UP000185696">
    <property type="component" value="Unassembled WGS sequence"/>
</dbReference>
<dbReference type="PANTHER" id="PTHR42951">
    <property type="entry name" value="METALLO-BETA-LACTAMASE DOMAIN-CONTAINING"/>
    <property type="match status" value="1"/>
</dbReference>
<feature type="domain" description="Metallo-beta-lactamase" evidence="1">
    <location>
        <begin position="35"/>
        <end position="217"/>
    </location>
</feature>
<dbReference type="InterPro" id="IPR036866">
    <property type="entry name" value="RibonucZ/Hydroxyglut_hydro"/>
</dbReference>
<dbReference type="InterPro" id="IPR050855">
    <property type="entry name" value="NDM-1-like"/>
</dbReference>
<gene>
    <name evidence="2" type="ORF">BLA60_41300</name>
</gene>
<dbReference type="InterPro" id="IPR001279">
    <property type="entry name" value="Metallo-B-lactamas"/>
</dbReference>
<dbReference type="AlphaFoldDB" id="A0A7Z0WCS2"/>
<dbReference type="CDD" id="cd16282">
    <property type="entry name" value="metallo-hydrolase-like_MBL-fold"/>
    <property type="match status" value="1"/>
</dbReference>
<sequence>MTSTAHDVDTPGPPTAVEVSDGVFAYTQPDGTWWINNTGFLVGRRGVVSVDACATVRRTRAYLDTIARITPRPVRTLINTHHHGDHTFGNFLFDGATIVGHEATRAGIQSWGKPIDEPIWNTVDWGEVELEPPFLTYTDGVTVWVDDLRCEVRHTGTPGHTTNDSIVWLADRKVLFCGDLLFNGGTPFLLQGSVSGALEVLTDVIEPLGAEVIVPGHGPVAGPELIDGVRGYLRFVDGVARAAHADGVSALDAARDTDLGEYASLTDPERIVGNLHRAIAELDGVPRGGAIDAVAALRDMVTYNGGRPLTCRA</sequence>
<dbReference type="GO" id="GO:0016787">
    <property type="term" value="F:hydrolase activity"/>
    <property type="evidence" value="ECO:0007669"/>
    <property type="project" value="UniProtKB-KW"/>
</dbReference>
<dbReference type="Pfam" id="PF00753">
    <property type="entry name" value="Lactamase_B"/>
    <property type="match status" value="1"/>
</dbReference>
<proteinExistence type="predicted"/>